<dbReference type="AlphaFoldDB" id="A0A0E0HWL2"/>
<reference evidence="1" key="1">
    <citation type="submission" date="2015-04" db="UniProtKB">
        <authorList>
            <consortium name="EnsemblPlants"/>
        </authorList>
    </citation>
    <scope>IDENTIFICATION</scope>
    <source>
        <strain evidence="1">SL10</strain>
    </source>
</reference>
<dbReference type="Gramene" id="ONIVA07G01620.1">
    <property type="protein sequence ID" value="ONIVA07G01620.1"/>
    <property type="gene ID" value="ONIVA07G01620"/>
</dbReference>
<dbReference type="Proteomes" id="UP000006591">
    <property type="component" value="Chromosome 7"/>
</dbReference>
<name>A0A0E0HWL2_ORYNI</name>
<keyword evidence="2" id="KW-1185">Reference proteome</keyword>
<organism evidence="1">
    <name type="scientific">Oryza nivara</name>
    <name type="common">Indian wild rice</name>
    <name type="synonym">Oryza sativa f. spontanea</name>
    <dbReference type="NCBI Taxonomy" id="4536"/>
    <lineage>
        <taxon>Eukaryota</taxon>
        <taxon>Viridiplantae</taxon>
        <taxon>Streptophyta</taxon>
        <taxon>Embryophyta</taxon>
        <taxon>Tracheophyta</taxon>
        <taxon>Spermatophyta</taxon>
        <taxon>Magnoliopsida</taxon>
        <taxon>Liliopsida</taxon>
        <taxon>Poales</taxon>
        <taxon>Poaceae</taxon>
        <taxon>BOP clade</taxon>
        <taxon>Oryzoideae</taxon>
        <taxon>Oryzeae</taxon>
        <taxon>Oryzinae</taxon>
        <taxon>Oryza</taxon>
    </lineage>
</organism>
<dbReference type="EnsemblPlants" id="ONIVA07G01620.1">
    <property type="protein sequence ID" value="ONIVA07G01620.1"/>
    <property type="gene ID" value="ONIVA07G01620"/>
</dbReference>
<evidence type="ECO:0000313" key="2">
    <source>
        <dbReference type="Proteomes" id="UP000006591"/>
    </source>
</evidence>
<sequence>MALLARIASSWVAQSTRRDIDVGIEMPSDEYFAPGIDGQIWYLRTVNSRPAHR</sequence>
<proteinExistence type="predicted"/>
<dbReference type="HOGENOM" id="CLU_3072020_0_0_1"/>
<accession>A0A0E0HWL2</accession>
<evidence type="ECO:0000313" key="1">
    <source>
        <dbReference type="EnsemblPlants" id="ONIVA07G01620.1"/>
    </source>
</evidence>
<protein>
    <submittedName>
        <fullName evidence="1">Uncharacterized protein</fullName>
    </submittedName>
</protein>
<reference evidence="1" key="2">
    <citation type="submission" date="2018-04" db="EMBL/GenBank/DDBJ databases">
        <title>OnivRS2 (Oryza nivara Reference Sequence Version 2).</title>
        <authorList>
            <person name="Zhang J."/>
            <person name="Kudrna D."/>
            <person name="Lee S."/>
            <person name="Talag J."/>
            <person name="Rajasekar S."/>
            <person name="Welchert J."/>
            <person name="Hsing Y.-I."/>
            <person name="Wing R.A."/>
        </authorList>
    </citation>
    <scope>NUCLEOTIDE SEQUENCE [LARGE SCALE GENOMIC DNA]</scope>
    <source>
        <strain evidence="1">SL10</strain>
    </source>
</reference>